<sequence>MRAISTSRLRFVFCVARFASAVARSMSRSVFCTAVSALILAICRSCCPRRSASPTLPRSCASATSMRAWFVAPSCAFWDKDWNSLWMLRKMRRLNSSRSVKISSIVMLETSTRVSPSMMPFTMFSRYCVSLFFSDESAKSMAYFMRASPRSSTPT</sequence>
<gene>
    <name evidence="1" type="ORF">ONZ43_g7727</name>
</gene>
<accession>A0ACC2HP10</accession>
<dbReference type="Proteomes" id="UP001153334">
    <property type="component" value="Unassembled WGS sequence"/>
</dbReference>
<comment type="caution">
    <text evidence="1">The sequence shown here is derived from an EMBL/GenBank/DDBJ whole genome shotgun (WGS) entry which is preliminary data.</text>
</comment>
<dbReference type="EMBL" id="JAPESX010003575">
    <property type="protein sequence ID" value="KAJ8104696.1"/>
    <property type="molecule type" value="Genomic_DNA"/>
</dbReference>
<organism evidence="1 2">
    <name type="scientific">Nemania bipapillata</name>
    <dbReference type="NCBI Taxonomy" id="110536"/>
    <lineage>
        <taxon>Eukaryota</taxon>
        <taxon>Fungi</taxon>
        <taxon>Dikarya</taxon>
        <taxon>Ascomycota</taxon>
        <taxon>Pezizomycotina</taxon>
        <taxon>Sordariomycetes</taxon>
        <taxon>Xylariomycetidae</taxon>
        <taxon>Xylariales</taxon>
        <taxon>Xylariaceae</taxon>
        <taxon>Nemania</taxon>
    </lineage>
</organism>
<name>A0ACC2HP10_9PEZI</name>
<reference evidence="1" key="1">
    <citation type="submission" date="2022-11" db="EMBL/GenBank/DDBJ databases">
        <title>Genome Sequence of Nemania bipapillata.</title>
        <authorList>
            <person name="Buettner E."/>
        </authorList>
    </citation>
    <scope>NUCLEOTIDE SEQUENCE</scope>
    <source>
        <strain evidence="1">CP14</strain>
    </source>
</reference>
<protein>
    <submittedName>
        <fullName evidence="1">Uncharacterized protein</fullName>
    </submittedName>
</protein>
<evidence type="ECO:0000313" key="2">
    <source>
        <dbReference type="Proteomes" id="UP001153334"/>
    </source>
</evidence>
<evidence type="ECO:0000313" key="1">
    <source>
        <dbReference type="EMBL" id="KAJ8104696.1"/>
    </source>
</evidence>
<keyword evidence="2" id="KW-1185">Reference proteome</keyword>
<proteinExistence type="predicted"/>